<evidence type="ECO:0000256" key="12">
    <source>
        <dbReference type="SAM" id="SignalP"/>
    </source>
</evidence>
<dbReference type="GO" id="GO:0005576">
    <property type="term" value="C:extracellular region"/>
    <property type="evidence" value="ECO:0007669"/>
    <property type="project" value="UniProtKB-SubCell"/>
</dbReference>
<evidence type="ECO:0000256" key="1">
    <source>
        <dbReference type="ARBA" id="ARBA00001910"/>
    </source>
</evidence>
<dbReference type="Gene3D" id="3.40.50.200">
    <property type="entry name" value="Peptidase S8/S53 domain"/>
    <property type="match status" value="1"/>
</dbReference>
<reference evidence="14 15" key="1">
    <citation type="submission" date="2017-03" db="EMBL/GenBank/DDBJ databases">
        <title>Widespread Adenine N6-methylation of Active Genes in Fungi.</title>
        <authorList>
            <consortium name="DOE Joint Genome Institute"/>
            <person name="Mondo S.J."/>
            <person name="Dannebaum R.O."/>
            <person name="Kuo R.C."/>
            <person name="Louie K.B."/>
            <person name="Bewick A.J."/>
            <person name="Labutti K."/>
            <person name="Haridas S."/>
            <person name="Kuo A."/>
            <person name="Salamov A."/>
            <person name="Ahrendt S.R."/>
            <person name="Lau R."/>
            <person name="Bowen B.P."/>
            <person name="Lipzen A."/>
            <person name="Sullivan W."/>
            <person name="Andreopoulos W.B."/>
            <person name="Clum A."/>
            <person name="Lindquist E."/>
            <person name="Daum C."/>
            <person name="Northen T.R."/>
            <person name="Ramamoorthy G."/>
            <person name="Schmitz R.J."/>
            <person name="Gryganskyi A."/>
            <person name="Culley D."/>
            <person name="Magnuson J."/>
            <person name="James T.Y."/>
            <person name="O'Malley M.A."/>
            <person name="Stajich J.E."/>
            <person name="Spatafora J.W."/>
            <person name="Visel A."/>
            <person name="Grigoriev I.V."/>
        </authorList>
    </citation>
    <scope>NUCLEOTIDE SEQUENCE [LARGE SCALE GENOMIC DNA]</scope>
    <source>
        <strain evidence="14 15">NRRL Y-17943</strain>
    </source>
</reference>
<keyword evidence="6 11" id="KW-0479">Metal-binding</keyword>
<evidence type="ECO:0000256" key="8">
    <source>
        <dbReference type="ARBA" id="ARBA00022825"/>
    </source>
</evidence>
<feature type="domain" description="Peptidase S53" evidence="13">
    <location>
        <begin position="268"/>
        <end position="633"/>
    </location>
</feature>
<evidence type="ECO:0000256" key="6">
    <source>
        <dbReference type="ARBA" id="ARBA00022723"/>
    </source>
</evidence>
<gene>
    <name evidence="14" type="ORF">BD324DRAFT_652414</name>
</gene>
<feature type="binding site" evidence="11">
    <location>
        <position position="611"/>
    </location>
    <ligand>
        <name>Ca(2+)</name>
        <dbReference type="ChEBI" id="CHEBI:29108"/>
    </ligand>
</feature>
<dbReference type="Pfam" id="PF00082">
    <property type="entry name" value="Peptidase_S8"/>
    <property type="match status" value="1"/>
</dbReference>
<comment type="cofactor">
    <cofactor evidence="11">
        <name>Ca(2+)</name>
        <dbReference type="ChEBI" id="CHEBI:29108"/>
    </cofactor>
    <text evidence="11">Binds 1 Ca(2+) ion per subunit.</text>
</comment>
<protein>
    <recommendedName>
        <fullName evidence="4">tripeptidyl-peptidase II</fullName>
        <ecNumber evidence="4">3.4.14.10</ecNumber>
    </recommendedName>
</protein>
<dbReference type="InterPro" id="IPR015366">
    <property type="entry name" value="S53_propep"/>
</dbReference>
<dbReference type="GO" id="GO:0004252">
    <property type="term" value="F:serine-type endopeptidase activity"/>
    <property type="evidence" value="ECO:0007669"/>
    <property type="project" value="UniProtKB-UniRule"/>
</dbReference>
<dbReference type="CDD" id="cd11377">
    <property type="entry name" value="Pro-peptidase_S53"/>
    <property type="match status" value="1"/>
</dbReference>
<dbReference type="InterPro" id="IPR036852">
    <property type="entry name" value="Peptidase_S8/S53_dom_sf"/>
</dbReference>
<proteinExistence type="predicted"/>
<evidence type="ECO:0000256" key="4">
    <source>
        <dbReference type="ARBA" id="ARBA00012462"/>
    </source>
</evidence>
<evidence type="ECO:0000259" key="13">
    <source>
        <dbReference type="PROSITE" id="PS51695"/>
    </source>
</evidence>
<feature type="binding site" evidence="11">
    <location>
        <position position="613"/>
    </location>
    <ligand>
        <name>Ca(2+)</name>
        <dbReference type="ChEBI" id="CHEBI:29108"/>
    </ligand>
</feature>
<feature type="binding site" evidence="11">
    <location>
        <position position="589"/>
    </location>
    <ligand>
        <name>Ca(2+)</name>
        <dbReference type="ChEBI" id="CHEBI:29108"/>
    </ligand>
</feature>
<keyword evidence="7 11" id="KW-0378">Hydrolase</keyword>
<comment type="function">
    <text evidence="2">Secreted tripeptidyl-peptidase which degrades proteins at acidic pHs and is involved in virulence.</text>
</comment>
<keyword evidence="5 11" id="KW-0645">Protease</keyword>
<dbReference type="PANTHER" id="PTHR14218:SF19">
    <property type="entry name" value="SERINE PROTEASE AORO, PUTATIVE (AFU_ORTHOLOGUE AFUA_6G10250)-RELATED"/>
    <property type="match status" value="1"/>
</dbReference>
<dbReference type="STRING" id="4999.A0A1Y1UDW9"/>
<evidence type="ECO:0000256" key="10">
    <source>
        <dbReference type="ARBA" id="ARBA00023145"/>
    </source>
</evidence>
<feature type="chain" id="PRO_5012869700" description="tripeptidyl-peptidase II" evidence="12">
    <location>
        <begin position="24"/>
        <end position="643"/>
    </location>
</feature>
<dbReference type="SUPFAM" id="SSF52743">
    <property type="entry name" value="Subtilisin-like"/>
    <property type="match status" value="1"/>
</dbReference>
<comment type="subcellular location">
    <subcellularLocation>
        <location evidence="3">Secreted</location>
        <location evidence="3">Extracellular space</location>
    </subcellularLocation>
</comment>
<organism evidence="14 15">
    <name type="scientific">Kockovaella imperatae</name>
    <dbReference type="NCBI Taxonomy" id="4999"/>
    <lineage>
        <taxon>Eukaryota</taxon>
        <taxon>Fungi</taxon>
        <taxon>Dikarya</taxon>
        <taxon>Basidiomycota</taxon>
        <taxon>Agaricomycotina</taxon>
        <taxon>Tremellomycetes</taxon>
        <taxon>Tremellales</taxon>
        <taxon>Cuniculitremaceae</taxon>
        <taxon>Kockovaella</taxon>
    </lineage>
</organism>
<keyword evidence="15" id="KW-1185">Reference proteome</keyword>
<keyword evidence="8 11" id="KW-0720">Serine protease</keyword>
<feature type="active site" description="Charge relay system" evidence="11">
    <location>
        <position position="353"/>
    </location>
</feature>
<dbReference type="PROSITE" id="PS51695">
    <property type="entry name" value="SEDOLISIN"/>
    <property type="match status" value="1"/>
</dbReference>
<dbReference type="InterPro" id="IPR030400">
    <property type="entry name" value="Sedolisin_dom"/>
</dbReference>
<dbReference type="OrthoDB" id="2589805at2759"/>
<dbReference type="CDD" id="cd04056">
    <property type="entry name" value="Peptidases_S53"/>
    <property type="match status" value="1"/>
</dbReference>
<feature type="active site" description="Charge relay system" evidence="11">
    <location>
        <position position="548"/>
    </location>
</feature>
<evidence type="ECO:0000256" key="5">
    <source>
        <dbReference type="ARBA" id="ARBA00022670"/>
    </source>
</evidence>
<dbReference type="InParanoid" id="A0A1Y1UDW9"/>
<evidence type="ECO:0000313" key="15">
    <source>
        <dbReference type="Proteomes" id="UP000193218"/>
    </source>
</evidence>
<feature type="signal peptide" evidence="12">
    <location>
        <begin position="1"/>
        <end position="23"/>
    </location>
</feature>
<dbReference type="EMBL" id="NBSH01000011">
    <property type="protein sequence ID" value="ORX35275.1"/>
    <property type="molecule type" value="Genomic_DNA"/>
</dbReference>
<evidence type="ECO:0000313" key="14">
    <source>
        <dbReference type="EMBL" id="ORX35275.1"/>
    </source>
</evidence>
<dbReference type="SMART" id="SM00944">
    <property type="entry name" value="Pro-kuma_activ"/>
    <property type="match status" value="1"/>
</dbReference>
<name>A0A1Y1UDW9_9TREE</name>
<evidence type="ECO:0000256" key="3">
    <source>
        <dbReference type="ARBA" id="ARBA00004239"/>
    </source>
</evidence>
<feature type="binding site" evidence="11">
    <location>
        <position position="590"/>
    </location>
    <ligand>
        <name>Ca(2+)</name>
        <dbReference type="ChEBI" id="CHEBI:29108"/>
    </ligand>
</feature>
<comment type="catalytic activity">
    <reaction evidence="1">
        <text>Release of an N-terminal tripeptide from a polypeptide.</text>
        <dbReference type="EC" id="3.4.14.10"/>
    </reaction>
</comment>
<keyword evidence="12" id="KW-0732">Signal</keyword>
<accession>A0A1Y1UDW9</accession>
<dbReference type="PANTHER" id="PTHR14218">
    <property type="entry name" value="PROTEASE S8 TRIPEPTIDYL PEPTIDASE I CLN2"/>
    <property type="match status" value="1"/>
</dbReference>
<evidence type="ECO:0000256" key="9">
    <source>
        <dbReference type="ARBA" id="ARBA00022837"/>
    </source>
</evidence>
<evidence type="ECO:0000256" key="2">
    <source>
        <dbReference type="ARBA" id="ARBA00002451"/>
    </source>
</evidence>
<dbReference type="InterPro" id="IPR000209">
    <property type="entry name" value="Peptidase_S8/S53_dom"/>
</dbReference>
<dbReference type="GO" id="GO:0008240">
    <property type="term" value="F:tripeptidyl-peptidase activity"/>
    <property type="evidence" value="ECO:0007669"/>
    <property type="project" value="UniProtKB-EC"/>
</dbReference>
<dbReference type="GeneID" id="33560297"/>
<keyword evidence="10" id="KW-0865">Zymogen</keyword>
<keyword evidence="9 11" id="KW-0106">Calcium</keyword>
<dbReference type="Proteomes" id="UP000193218">
    <property type="component" value="Unassembled WGS sequence"/>
</dbReference>
<dbReference type="AlphaFoldDB" id="A0A1Y1UDW9"/>
<dbReference type="GO" id="GO:0046872">
    <property type="term" value="F:metal ion binding"/>
    <property type="evidence" value="ECO:0007669"/>
    <property type="project" value="UniProtKB-UniRule"/>
</dbReference>
<dbReference type="EC" id="3.4.14.10" evidence="4"/>
<dbReference type="RefSeq" id="XP_021869465.1">
    <property type="nucleotide sequence ID" value="XM_022018488.1"/>
</dbReference>
<dbReference type="GO" id="GO:0006508">
    <property type="term" value="P:proteolysis"/>
    <property type="evidence" value="ECO:0007669"/>
    <property type="project" value="UniProtKB-KW"/>
</dbReference>
<evidence type="ECO:0000256" key="7">
    <source>
        <dbReference type="ARBA" id="ARBA00022801"/>
    </source>
</evidence>
<dbReference type="SUPFAM" id="SSF54897">
    <property type="entry name" value="Protease propeptides/inhibitors"/>
    <property type="match status" value="1"/>
</dbReference>
<feature type="active site" description="Charge relay system" evidence="11">
    <location>
        <position position="349"/>
    </location>
</feature>
<dbReference type="Pfam" id="PF09286">
    <property type="entry name" value="Pro-kuma_activ"/>
    <property type="match status" value="1"/>
</dbReference>
<comment type="caution">
    <text evidence="14">The sequence shown here is derived from an EMBL/GenBank/DDBJ whole genome shotgun (WGS) entry which is preliminary data.</text>
</comment>
<evidence type="ECO:0000256" key="11">
    <source>
        <dbReference type="PROSITE-ProRule" id="PRU01032"/>
    </source>
</evidence>
<sequence length="643" mass="70233">MRTFTAYLLAALAVSAAPAPAGSRLPSIESLEARFGPYELHSRAPEEAHKGLQKRSLEDRDRVSEFSFKLHAQDQAAVDNLIATLSDPTHAQFRQWLSVDDAHEMTKSDPNGVEEILDYLDMHGISRSEVNLAHGNRTMSFYTNIEMANSIFGADYATYTLGNSHRKRATSRVMLPRSLHQYVARAEPGVDIRPGANRRPRSGLVKLSEEEHQRTRELHARMLTDYEGRDATLQGRGMTNIKGSRPIAVQGQPTTPGLTSALNNCWEYYFPVCVRAQYHLPSTTSPTSGTSIGSLNLKPNCAVASDLTQGWKLFFPNVYDSNPNYVPPHYDITVQGADTVACNSSDSGEPDLDLQTIVPLVYPMQVYDFSGPDTDTLNSCYGSVQQMGSGGIPKPDILSFSYGQSESQADVSTWQSYCQQTDAIILTGTTLLASTGDYGDEDMNYPALCPHWVAVGATDLNDDTSVTAPSWAEQETDGWQFSGGGGFSYNGQAAPSWQVAPLAAYAQKYTDKAYGKLQKNAATPDVSAMGRNYPIVTGGNGQLFGGTSLSCPMFSSILAMVNANMVAANKPLVGFPLPTFYANTHLFRDVYKGNNNEMDPNSTTAWPATPGWDPATGLGTPLFDQILQYYENNAHPYYTTLPN</sequence>
<dbReference type="InterPro" id="IPR050819">
    <property type="entry name" value="Tripeptidyl-peptidase_I"/>
</dbReference>